<dbReference type="AlphaFoldDB" id="A0A2T0AV14"/>
<feature type="domain" description="Endonuclease/exonuclease/phosphatase" evidence="2">
    <location>
        <begin position="19"/>
        <end position="254"/>
    </location>
</feature>
<evidence type="ECO:0000313" key="4">
    <source>
        <dbReference type="Proteomes" id="UP000239614"/>
    </source>
</evidence>
<dbReference type="InterPro" id="IPR005135">
    <property type="entry name" value="Endo/exonuclease/phosphatase"/>
</dbReference>
<dbReference type="InterPro" id="IPR051547">
    <property type="entry name" value="TDP2-like"/>
</dbReference>
<gene>
    <name evidence="3" type="primary">mapP</name>
    <name evidence="3" type="ORF">CPAL_08880</name>
</gene>
<reference evidence="3 4" key="1">
    <citation type="submission" date="2018-03" db="EMBL/GenBank/DDBJ databases">
        <title>Genome sequence of Clostridium thermopalmarium DSM 5974.</title>
        <authorList>
            <person name="Poehlein A."/>
            <person name="Daniel R."/>
        </authorList>
    </citation>
    <scope>NUCLEOTIDE SEQUENCE [LARGE SCALE GENOMIC DNA]</scope>
    <source>
        <strain evidence="3 4">DSM 5974</strain>
    </source>
</reference>
<dbReference type="PANTHER" id="PTHR15822">
    <property type="entry name" value="TRAF AND TNF RECEPTOR-ASSOCIATED PROTEIN"/>
    <property type="match status" value="1"/>
</dbReference>
<evidence type="ECO:0000256" key="1">
    <source>
        <dbReference type="ARBA" id="ARBA00022801"/>
    </source>
</evidence>
<dbReference type="Gene3D" id="3.60.10.10">
    <property type="entry name" value="Endonuclease/exonuclease/phosphatase"/>
    <property type="match status" value="1"/>
</dbReference>
<comment type="caution">
    <text evidence="3">The sequence shown here is derived from an EMBL/GenBank/DDBJ whole genome shotgun (WGS) entry which is preliminary data.</text>
</comment>
<dbReference type="EC" id="3.1.3.90" evidence="3"/>
<dbReference type="InterPro" id="IPR036691">
    <property type="entry name" value="Endo/exonu/phosph_ase_sf"/>
</dbReference>
<accession>A0A2T0AV14</accession>
<evidence type="ECO:0000259" key="2">
    <source>
        <dbReference type="Pfam" id="PF03372"/>
    </source>
</evidence>
<dbReference type="GO" id="GO:0016787">
    <property type="term" value="F:hydrolase activity"/>
    <property type="evidence" value="ECO:0007669"/>
    <property type="project" value="UniProtKB-KW"/>
</dbReference>
<dbReference type="SUPFAM" id="SSF56219">
    <property type="entry name" value="DNase I-like"/>
    <property type="match status" value="1"/>
</dbReference>
<proteinExistence type="predicted"/>
<evidence type="ECO:0000313" key="3">
    <source>
        <dbReference type="EMBL" id="PRR74391.1"/>
    </source>
</evidence>
<dbReference type="OrthoDB" id="9812537at2"/>
<protein>
    <submittedName>
        <fullName evidence="3">Maltose 6'-phosphate phosphatase</fullName>
        <ecNumber evidence="3">3.1.3.90</ecNumber>
    </submittedName>
</protein>
<name>A0A2T0AV14_9CLOT</name>
<dbReference type="CDD" id="cd09079">
    <property type="entry name" value="RgfB-like"/>
    <property type="match status" value="1"/>
</dbReference>
<dbReference type="RefSeq" id="WP_106024158.1">
    <property type="nucleotide sequence ID" value="NZ_PVXN01000018.1"/>
</dbReference>
<organism evidence="3 4">
    <name type="scientific">Clostridium thermopalmarium DSM 5974</name>
    <dbReference type="NCBI Taxonomy" id="1121340"/>
    <lineage>
        <taxon>Bacteria</taxon>
        <taxon>Bacillati</taxon>
        <taxon>Bacillota</taxon>
        <taxon>Clostridia</taxon>
        <taxon>Eubacteriales</taxon>
        <taxon>Clostridiaceae</taxon>
        <taxon>Clostridium</taxon>
    </lineage>
</organism>
<dbReference type="PANTHER" id="PTHR15822:SF23">
    <property type="entry name" value="ENDONUCLEASE_EXONUCLEASE_PHOSPHATASE FAMILY PROTEIN"/>
    <property type="match status" value="1"/>
</dbReference>
<keyword evidence="1 3" id="KW-0378">Hydrolase</keyword>
<dbReference type="EMBL" id="PVXN01000018">
    <property type="protein sequence ID" value="PRR74391.1"/>
    <property type="molecule type" value="Genomic_DNA"/>
</dbReference>
<dbReference type="Pfam" id="PF03372">
    <property type="entry name" value="Exo_endo_phos"/>
    <property type="match status" value="1"/>
</dbReference>
<dbReference type="Proteomes" id="UP000239614">
    <property type="component" value="Unassembled WGS sequence"/>
</dbReference>
<keyword evidence="4" id="KW-1185">Reference proteome</keyword>
<sequence length="268" mass="31320">MKLLTLNCHSWMEENQQEKIKIIIDTILQKKYDIIALQEVNQSIDKKVLFKNIKEDNFALTLINELKKSGCSEYEMLWDFSHIGYDKYEEGVSIITKHKIEKAYCFFATKSEDTSFWKTRKIIGASLNIKGNLIDVYSCHLGWWDDEDEPFKEQAHKILERVNDDRLTFLMGDFNNNAFLRGEGYDYLIGKGMYDTYSMAKEKDNGVTVKGKIAGWNENKEDLRLDWILCNKKIQVKYSKVIFNGENRNVVSDHYGVEVKIEEGEFNG</sequence>